<dbReference type="Pfam" id="PF05930">
    <property type="entry name" value="Phage_AlpA"/>
    <property type="match status" value="1"/>
</dbReference>
<dbReference type="RefSeq" id="WP_121164375.1">
    <property type="nucleotide sequence ID" value="NZ_RAPE01000001.1"/>
</dbReference>
<accession>A0A3A8AWW0</accession>
<dbReference type="Proteomes" id="UP000281128">
    <property type="component" value="Unassembled WGS sequence"/>
</dbReference>
<evidence type="ECO:0000313" key="2">
    <source>
        <dbReference type="EMBL" id="RKF16908.1"/>
    </source>
</evidence>
<dbReference type="InterPro" id="IPR010260">
    <property type="entry name" value="AlpA"/>
</dbReference>
<reference evidence="2 3" key="1">
    <citation type="submission" date="2018-09" db="EMBL/GenBank/DDBJ databases">
        <title>Roseovarius spongiae sp. nov., isolated from a marine sponge.</title>
        <authorList>
            <person name="Zhuang L."/>
            <person name="Luo L."/>
        </authorList>
    </citation>
    <scope>NUCLEOTIDE SEQUENCE [LARGE SCALE GENOMIC DNA]</scope>
    <source>
        <strain evidence="2 3">HN-E21</strain>
    </source>
</reference>
<evidence type="ECO:0000256" key="1">
    <source>
        <dbReference type="SAM" id="MobiDB-lite"/>
    </source>
</evidence>
<sequence length="84" mass="9921">MNTQIEPAIARGLRATDPEHDRNPHHRIQAATVRQMCGGISDMTLWRWLENPELDFPRPIYIGRRRYWREAEIIAWLEAREVAA</sequence>
<proteinExistence type="predicted"/>
<protein>
    <submittedName>
        <fullName evidence="2">AlpA family phage regulatory protein</fullName>
    </submittedName>
</protein>
<organism evidence="2 3">
    <name type="scientific">Roseovarius spongiae</name>
    <dbReference type="NCBI Taxonomy" id="2320272"/>
    <lineage>
        <taxon>Bacteria</taxon>
        <taxon>Pseudomonadati</taxon>
        <taxon>Pseudomonadota</taxon>
        <taxon>Alphaproteobacteria</taxon>
        <taxon>Rhodobacterales</taxon>
        <taxon>Roseobacteraceae</taxon>
        <taxon>Roseovarius</taxon>
    </lineage>
</organism>
<name>A0A3A8AWW0_9RHOB</name>
<comment type="caution">
    <text evidence="2">The sequence shown here is derived from an EMBL/GenBank/DDBJ whole genome shotgun (WGS) entry which is preliminary data.</text>
</comment>
<dbReference type="OrthoDB" id="8091188at2"/>
<dbReference type="Gene3D" id="1.10.238.160">
    <property type="match status" value="1"/>
</dbReference>
<evidence type="ECO:0000313" key="3">
    <source>
        <dbReference type="Proteomes" id="UP000281128"/>
    </source>
</evidence>
<dbReference type="EMBL" id="RAPE01000001">
    <property type="protein sequence ID" value="RKF16908.1"/>
    <property type="molecule type" value="Genomic_DNA"/>
</dbReference>
<feature type="region of interest" description="Disordered" evidence="1">
    <location>
        <begin position="1"/>
        <end position="23"/>
    </location>
</feature>
<gene>
    <name evidence="2" type="ORF">D6850_05095</name>
</gene>
<keyword evidence="3" id="KW-1185">Reference proteome</keyword>
<dbReference type="AlphaFoldDB" id="A0A3A8AWW0"/>